<dbReference type="AlphaFoldDB" id="A0A1Y1YAT7"/>
<accession>A0A1Y1YAT7</accession>
<evidence type="ECO:0008006" key="4">
    <source>
        <dbReference type="Google" id="ProtNLM"/>
    </source>
</evidence>
<feature type="non-terminal residue" evidence="2">
    <location>
        <position position="1"/>
    </location>
</feature>
<dbReference type="STRING" id="1754190.A0A1Y1YAT7"/>
<keyword evidence="3" id="KW-1185">Reference proteome</keyword>
<keyword evidence="1" id="KW-0472">Membrane</keyword>
<organism evidence="2 3">
    <name type="scientific">Neocallimastix californiae</name>
    <dbReference type="NCBI Taxonomy" id="1754190"/>
    <lineage>
        <taxon>Eukaryota</taxon>
        <taxon>Fungi</taxon>
        <taxon>Fungi incertae sedis</taxon>
        <taxon>Chytridiomycota</taxon>
        <taxon>Chytridiomycota incertae sedis</taxon>
        <taxon>Neocallimastigomycetes</taxon>
        <taxon>Neocallimastigales</taxon>
        <taxon>Neocallimastigaceae</taxon>
        <taxon>Neocallimastix</taxon>
    </lineage>
</organism>
<sequence length="702" mass="78799">VGHGESDNNGVIKCTTTTSCTYSQVKNKVKYVNAGFDKRNNAIIECKGGKCNVAKAKSGYYLTHTSTLLIQCTSPTTCAEFTPTVNYYDNADSSESSNTIINCIQNSNVVTCSSEATNNGFYMSSLSNVLIRCKAGHKCKTITVKNGIFRGALKVSPPLVTSVQTVIVPSSTSLRILLLLSQMSFLVSPPPMFTPLLTPTVLKLMIPTMICTSLSDPIFTLLIKVVSFNSTKLVTTSSMLLRIRLLVVMKLDAYNDENVKLYRCNGSSCSIIDKPDANTYYADVNKRILKYNVNNDVFTFAYEKDIICIFANNKCTPNADLKNQEFCITYKGEIVLATTDIKNRETGECYRAGTINNYIYGYSQHLYHMNQFSAEMVDQTGFYIISLSTNTTVVSKNYKNKNNSIVVYGCNLSSCRVYEPDEDTYYYDAQAKNILRYKDGVWSSPSTSGYAYIAINPTNTYVYKFAKKGDEIIIQGKANYGYYYTIDDEMYHCDQEDGECKPIDETGYYFTNAGEIYYCVHDSEGLEVTECVKQNCVSGQYYYIDDAYYRCEVSSLLVPVVSRYCSYDDNVVVNFPLALTEEFPDKIKQAVDDIQKNNNSTAVVTRRGKNYLEAVSGIFTNCTYNVEETKSTFDLVCVNNYVKVDDETDEVKICNVDQLGYVECIEDEDNPEKCSVSGAFHAWKLSFFMTVAVIFFAMVMNN</sequence>
<gene>
    <name evidence="2" type="ORF">LY90DRAFT_644131</name>
</gene>
<keyword evidence="1" id="KW-0812">Transmembrane</keyword>
<evidence type="ECO:0000313" key="3">
    <source>
        <dbReference type="Proteomes" id="UP000193920"/>
    </source>
</evidence>
<dbReference type="EMBL" id="MCOG01000669">
    <property type="protein sequence ID" value="ORX95052.1"/>
    <property type="molecule type" value="Genomic_DNA"/>
</dbReference>
<dbReference type="OrthoDB" id="2125633at2759"/>
<name>A0A1Y1YAT7_9FUNG</name>
<keyword evidence="1" id="KW-1133">Transmembrane helix</keyword>
<evidence type="ECO:0000313" key="2">
    <source>
        <dbReference type="EMBL" id="ORX95052.1"/>
    </source>
</evidence>
<protein>
    <recommendedName>
        <fullName evidence="4">Scaffoldin</fullName>
    </recommendedName>
</protein>
<proteinExistence type="predicted"/>
<dbReference type="Proteomes" id="UP000193920">
    <property type="component" value="Unassembled WGS sequence"/>
</dbReference>
<comment type="caution">
    <text evidence="2">The sequence shown here is derived from an EMBL/GenBank/DDBJ whole genome shotgun (WGS) entry which is preliminary data.</text>
</comment>
<feature type="transmembrane region" description="Helical" evidence="1">
    <location>
        <begin position="680"/>
        <end position="700"/>
    </location>
</feature>
<reference evidence="2 3" key="1">
    <citation type="submission" date="2016-08" db="EMBL/GenBank/DDBJ databases">
        <title>A Parts List for Fungal Cellulosomes Revealed by Comparative Genomics.</title>
        <authorList>
            <consortium name="DOE Joint Genome Institute"/>
            <person name="Haitjema C.H."/>
            <person name="Gilmore S.P."/>
            <person name="Henske J.K."/>
            <person name="Solomon K.V."/>
            <person name="De Groot R."/>
            <person name="Kuo A."/>
            <person name="Mondo S.J."/>
            <person name="Salamov A.A."/>
            <person name="Labutti K."/>
            <person name="Zhao Z."/>
            <person name="Chiniquy J."/>
            <person name="Barry K."/>
            <person name="Brewer H.M."/>
            <person name="Purvine S.O."/>
            <person name="Wright A.T."/>
            <person name="Boxma B."/>
            <person name="Van Alen T."/>
            <person name="Hackstein J.H."/>
            <person name="Baker S.E."/>
            <person name="Grigoriev I.V."/>
            <person name="O'Malley M.A."/>
        </authorList>
    </citation>
    <scope>NUCLEOTIDE SEQUENCE [LARGE SCALE GENOMIC DNA]</scope>
    <source>
        <strain evidence="2 3">G1</strain>
    </source>
</reference>
<evidence type="ECO:0000256" key="1">
    <source>
        <dbReference type="SAM" id="Phobius"/>
    </source>
</evidence>